<keyword evidence="1 5" id="KW-0436">Ligase</keyword>
<protein>
    <recommendedName>
        <fullName evidence="3">biotin--[biotin carboxyl-carrier protein] ligase</fullName>
        <ecNumber evidence="3">6.3.4.15</ecNumber>
    </recommendedName>
</protein>
<evidence type="ECO:0000313" key="6">
    <source>
        <dbReference type="Proteomes" id="UP000315759"/>
    </source>
</evidence>
<dbReference type="InterPro" id="IPR004143">
    <property type="entry name" value="BPL_LPL_catalytic"/>
</dbReference>
<evidence type="ECO:0000256" key="1">
    <source>
        <dbReference type="ARBA" id="ARBA00022598"/>
    </source>
</evidence>
<dbReference type="PANTHER" id="PTHR12835:SF5">
    <property type="entry name" value="BIOTIN--PROTEIN LIGASE"/>
    <property type="match status" value="1"/>
</dbReference>
<dbReference type="InterPro" id="IPR045864">
    <property type="entry name" value="aa-tRNA-synth_II/BPL/LPL"/>
</dbReference>
<evidence type="ECO:0000256" key="2">
    <source>
        <dbReference type="ARBA" id="ARBA00023267"/>
    </source>
</evidence>
<dbReference type="Gene3D" id="2.30.30.100">
    <property type="match status" value="1"/>
</dbReference>
<dbReference type="NCBIfam" id="TIGR00121">
    <property type="entry name" value="birA_ligase"/>
    <property type="match status" value="1"/>
</dbReference>
<comment type="caution">
    <text evidence="5">The sequence shown here is derived from an EMBL/GenBank/DDBJ whole genome shotgun (WGS) entry which is preliminary data.</text>
</comment>
<dbReference type="EMBL" id="VIFX01000005">
    <property type="protein sequence ID" value="TQR87580.1"/>
    <property type="molecule type" value="Genomic_DNA"/>
</dbReference>
<dbReference type="Pfam" id="PF03099">
    <property type="entry name" value="BPL_LplA_LipB"/>
    <property type="match status" value="1"/>
</dbReference>
<sequence length="271" mass="27715">MTADSTRRPLDEAALRAAVVDPAGWRTLDVVAETGSTNADLVARVAAGQDIAWSVLVAEDQTAGRGRNGRNWSAVPRAQISMSVGVPTDGLPATAWGWVPLITGLAVVDAVAEVTGVAVGLKWPNDVLARRDGRKLAGILAEVASPAAAIVVGVGVNVSLGADELPEPTATSLRVLGAEDPDRGALVVALLRQLRRRVDGLTAAGGADAGLVADYLANSLTVASRVRATLPGGREVVGEAVSVDDQGRLRIDTGGDVTVVSAGDIVHLRPV</sequence>
<evidence type="ECO:0000259" key="4">
    <source>
        <dbReference type="PROSITE" id="PS51733"/>
    </source>
</evidence>
<dbReference type="InterPro" id="IPR004408">
    <property type="entry name" value="Biotin_CoA_COase_ligase"/>
</dbReference>
<dbReference type="Pfam" id="PF02237">
    <property type="entry name" value="BPL_C"/>
    <property type="match status" value="1"/>
</dbReference>
<dbReference type="EC" id="6.3.4.15" evidence="3"/>
<dbReference type="InterPro" id="IPR003142">
    <property type="entry name" value="BPL_C"/>
</dbReference>
<dbReference type="CDD" id="cd16442">
    <property type="entry name" value="BPL"/>
    <property type="match status" value="1"/>
</dbReference>
<gene>
    <name evidence="5" type="ORF">D8S82_05105</name>
</gene>
<keyword evidence="6" id="KW-1185">Reference proteome</keyword>
<dbReference type="Proteomes" id="UP000315759">
    <property type="component" value="Unassembled WGS sequence"/>
</dbReference>
<keyword evidence="2" id="KW-0092">Biotin</keyword>
<dbReference type="PROSITE" id="PS51733">
    <property type="entry name" value="BPL_LPL_CATALYTIC"/>
    <property type="match status" value="1"/>
</dbReference>
<dbReference type="GO" id="GO:0004077">
    <property type="term" value="F:biotin--[biotin carboxyl-carrier protein] ligase activity"/>
    <property type="evidence" value="ECO:0007669"/>
    <property type="project" value="UniProtKB-EC"/>
</dbReference>
<feature type="domain" description="BPL/LPL catalytic" evidence="4">
    <location>
        <begin position="29"/>
        <end position="202"/>
    </location>
</feature>
<dbReference type="RefSeq" id="WP_142551039.1">
    <property type="nucleotide sequence ID" value="NZ_VIFX01000005.1"/>
</dbReference>
<reference evidence="5 6" key="1">
    <citation type="submission" date="2018-10" db="EMBL/GenBank/DDBJ databases">
        <title>Draft genome of Mycobacterium hodleri strain B.</title>
        <authorList>
            <person name="Amande T.J."/>
            <person name="Mcgenity T.J."/>
        </authorList>
    </citation>
    <scope>NUCLEOTIDE SEQUENCE [LARGE SCALE GENOMIC DNA]</scope>
    <source>
        <strain evidence="5 6">B</strain>
    </source>
</reference>
<dbReference type="Gene3D" id="3.30.930.10">
    <property type="entry name" value="Bira Bifunctional Protein, Domain 2"/>
    <property type="match status" value="1"/>
</dbReference>
<organism evidence="5 6">
    <name type="scientific">Mycolicibacterium hodleri</name>
    <dbReference type="NCBI Taxonomy" id="49897"/>
    <lineage>
        <taxon>Bacteria</taxon>
        <taxon>Bacillati</taxon>
        <taxon>Actinomycetota</taxon>
        <taxon>Actinomycetes</taxon>
        <taxon>Mycobacteriales</taxon>
        <taxon>Mycobacteriaceae</taxon>
        <taxon>Mycolicibacterium</taxon>
    </lineage>
</organism>
<dbReference type="GO" id="GO:0005737">
    <property type="term" value="C:cytoplasm"/>
    <property type="evidence" value="ECO:0007669"/>
    <property type="project" value="TreeGrafter"/>
</dbReference>
<dbReference type="AlphaFoldDB" id="A0A544W5T2"/>
<dbReference type="PANTHER" id="PTHR12835">
    <property type="entry name" value="BIOTIN PROTEIN LIGASE"/>
    <property type="match status" value="1"/>
</dbReference>
<evidence type="ECO:0000313" key="5">
    <source>
        <dbReference type="EMBL" id="TQR87580.1"/>
    </source>
</evidence>
<accession>A0A544W5T2</accession>
<name>A0A544W5T2_9MYCO</name>
<dbReference type="SUPFAM" id="SSF55681">
    <property type="entry name" value="Class II aaRS and biotin synthetases"/>
    <property type="match status" value="1"/>
</dbReference>
<evidence type="ECO:0000256" key="3">
    <source>
        <dbReference type="ARBA" id="ARBA00024227"/>
    </source>
</evidence>
<proteinExistence type="predicted"/>